<dbReference type="GO" id="GO:0048306">
    <property type="term" value="F:calcium-dependent protein binding"/>
    <property type="evidence" value="ECO:0007669"/>
    <property type="project" value="TreeGrafter"/>
</dbReference>
<keyword evidence="4" id="KW-0106">Calcium</keyword>
<reference evidence="6" key="1">
    <citation type="submission" date="2020-08" db="EMBL/GenBank/DDBJ databases">
        <title>Chromosome-level assembly of Southern catfish (Silurus meridionalis) provides insights into visual adaptation to the nocturnal and benthic lifestyles.</title>
        <authorList>
            <person name="Zhang Y."/>
            <person name="Wang D."/>
            <person name="Peng Z."/>
        </authorList>
    </citation>
    <scope>NUCLEOTIDE SEQUENCE</scope>
    <source>
        <strain evidence="6">SWU-2019-XX</strain>
        <tissue evidence="6">Muscle</tissue>
    </source>
</reference>
<organism evidence="6 7">
    <name type="scientific">Silurus meridionalis</name>
    <name type="common">Southern catfish</name>
    <name type="synonym">Silurus soldatovi meridionalis</name>
    <dbReference type="NCBI Taxonomy" id="175797"/>
    <lineage>
        <taxon>Eukaryota</taxon>
        <taxon>Metazoa</taxon>
        <taxon>Chordata</taxon>
        <taxon>Craniata</taxon>
        <taxon>Vertebrata</taxon>
        <taxon>Euteleostomi</taxon>
        <taxon>Actinopterygii</taxon>
        <taxon>Neopterygii</taxon>
        <taxon>Teleostei</taxon>
        <taxon>Ostariophysi</taxon>
        <taxon>Siluriformes</taxon>
        <taxon>Siluridae</taxon>
        <taxon>Silurus</taxon>
    </lineage>
</organism>
<dbReference type="SMART" id="SM00054">
    <property type="entry name" value="EFh"/>
    <property type="match status" value="2"/>
</dbReference>
<feature type="domain" description="EF-hand" evidence="5">
    <location>
        <begin position="204"/>
        <end position="239"/>
    </location>
</feature>
<dbReference type="GO" id="GO:0046914">
    <property type="term" value="F:transition metal ion binding"/>
    <property type="evidence" value="ECO:0007669"/>
    <property type="project" value="InterPro"/>
</dbReference>
<comment type="caution">
    <text evidence="6">The sequence shown here is derived from an EMBL/GenBank/DDBJ whole genome shotgun (WGS) entry which is preliminary data.</text>
</comment>
<dbReference type="InterPro" id="IPR013787">
    <property type="entry name" value="S100_Ca-bd_sub"/>
</dbReference>
<proteinExistence type="inferred from homology"/>
<evidence type="ECO:0000313" key="7">
    <source>
        <dbReference type="Proteomes" id="UP000606274"/>
    </source>
</evidence>
<evidence type="ECO:0000256" key="2">
    <source>
        <dbReference type="ARBA" id="ARBA00022723"/>
    </source>
</evidence>
<keyword evidence="2" id="KW-0479">Metal-binding</keyword>
<dbReference type="PANTHER" id="PTHR11639">
    <property type="entry name" value="S100 CALCIUM-BINDING PROTEIN"/>
    <property type="match status" value="1"/>
</dbReference>
<keyword evidence="3" id="KW-0677">Repeat</keyword>
<evidence type="ECO:0000313" key="6">
    <source>
        <dbReference type="EMBL" id="KAF7708191.1"/>
    </source>
</evidence>
<dbReference type="Pfam" id="PF13202">
    <property type="entry name" value="EF-hand_5"/>
    <property type="match status" value="2"/>
</dbReference>
<evidence type="ECO:0000256" key="4">
    <source>
        <dbReference type="ARBA" id="ARBA00022837"/>
    </source>
</evidence>
<dbReference type="InterPro" id="IPR034325">
    <property type="entry name" value="S-100_dom"/>
</dbReference>
<dbReference type="Gene3D" id="1.10.238.10">
    <property type="entry name" value="EF-hand"/>
    <property type="match status" value="2"/>
</dbReference>
<dbReference type="InterPro" id="IPR001751">
    <property type="entry name" value="S100/CaBP7/8-like_CS"/>
</dbReference>
<sequence length="247" mass="27554">MSKLEKCIVALVEVFEEYAGKDEDKMKLSNAELGALVKGQLSEFQSKIDPEELKDVLQKIDKNRDGQVSYKEFSQFVAQLSQGYFKKKYCKDKKGPGSPEKHLGGQRPRLNAALLVEVVRWHHQDQTRQANKRTGLADAAAPEESGFLSQNPKVIMSDVQKAMALLISAFHKYSGKEGDKLTLSKGELKDLLTAELGDILGKSQDKTAVDKIFKDLDANADGVVDFQEYVTLIACITMICNDFFTKK</sequence>
<dbReference type="PANTHER" id="PTHR11639:SF118">
    <property type="entry name" value="PROTEIN S100"/>
    <property type="match status" value="1"/>
</dbReference>
<dbReference type="InterPro" id="IPR011992">
    <property type="entry name" value="EF-hand-dom_pair"/>
</dbReference>
<feature type="domain" description="EF-hand" evidence="5">
    <location>
        <begin position="48"/>
        <end position="83"/>
    </location>
</feature>
<dbReference type="AlphaFoldDB" id="A0A8T0BLL7"/>
<dbReference type="InterPro" id="IPR018247">
    <property type="entry name" value="EF_Hand_1_Ca_BS"/>
</dbReference>
<dbReference type="CDD" id="cd00213">
    <property type="entry name" value="S-100"/>
    <property type="match status" value="2"/>
</dbReference>
<dbReference type="Proteomes" id="UP000606274">
    <property type="component" value="Unassembled WGS sequence"/>
</dbReference>
<dbReference type="PROSITE" id="PS00303">
    <property type="entry name" value="S100_CABP"/>
    <property type="match status" value="1"/>
</dbReference>
<dbReference type="InterPro" id="IPR002048">
    <property type="entry name" value="EF_hand_dom"/>
</dbReference>
<accession>A0A8T0BLL7</accession>
<dbReference type="FunFam" id="1.10.238.10:FF:000044">
    <property type="entry name" value="Protein S100"/>
    <property type="match status" value="1"/>
</dbReference>
<evidence type="ECO:0000259" key="5">
    <source>
        <dbReference type="PROSITE" id="PS50222"/>
    </source>
</evidence>
<protein>
    <recommendedName>
        <fullName evidence="5">EF-hand domain-containing protein</fullName>
    </recommendedName>
</protein>
<keyword evidence="7" id="KW-1185">Reference proteome</keyword>
<evidence type="ECO:0000256" key="3">
    <source>
        <dbReference type="ARBA" id="ARBA00022737"/>
    </source>
</evidence>
<dbReference type="SUPFAM" id="SSF47473">
    <property type="entry name" value="EF-hand"/>
    <property type="match status" value="2"/>
</dbReference>
<comment type="similarity">
    <text evidence="1">Belongs to the S-100 family.</text>
</comment>
<evidence type="ECO:0000256" key="1">
    <source>
        <dbReference type="ARBA" id="ARBA00007323"/>
    </source>
</evidence>
<dbReference type="GO" id="GO:0005615">
    <property type="term" value="C:extracellular space"/>
    <property type="evidence" value="ECO:0007669"/>
    <property type="project" value="TreeGrafter"/>
</dbReference>
<gene>
    <name evidence="6" type="ORF">HF521_017248</name>
</gene>
<dbReference type="Pfam" id="PF01023">
    <property type="entry name" value="S_100"/>
    <property type="match status" value="2"/>
</dbReference>
<dbReference type="PROSITE" id="PS50222">
    <property type="entry name" value="EF_HAND_2"/>
    <property type="match status" value="2"/>
</dbReference>
<dbReference type="GO" id="GO:0048471">
    <property type="term" value="C:perinuclear region of cytoplasm"/>
    <property type="evidence" value="ECO:0007669"/>
    <property type="project" value="TreeGrafter"/>
</dbReference>
<name>A0A8T0BLL7_SILME</name>
<dbReference type="EMBL" id="JABFDY010000004">
    <property type="protein sequence ID" value="KAF7708191.1"/>
    <property type="molecule type" value="Genomic_DNA"/>
</dbReference>
<dbReference type="GO" id="GO:0005509">
    <property type="term" value="F:calcium ion binding"/>
    <property type="evidence" value="ECO:0007669"/>
    <property type="project" value="InterPro"/>
</dbReference>
<dbReference type="SMART" id="SM01394">
    <property type="entry name" value="S_100"/>
    <property type="match status" value="2"/>
</dbReference>
<dbReference type="PROSITE" id="PS00018">
    <property type="entry name" value="EF_HAND_1"/>
    <property type="match status" value="2"/>
</dbReference>